<evidence type="ECO:0000256" key="1">
    <source>
        <dbReference type="SAM" id="SignalP"/>
    </source>
</evidence>
<feature type="signal peptide" evidence="1">
    <location>
        <begin position="1"/>
        <end position="18"/>
    </location>
</feature>
<name>A0A7W2ILZ9_9BURK</name>
<reference evidence="2 3" key="1">
    <citation type="submission" date="2020-07" db="EMBL/GenBank/DDBJ databases">
        <title>Novel species isolated from subtropical streams in China.</title>
        <authorList>
            <person name="Lu H."/>
        </authorList>
    </citation>
    <scope>NUCLEOTIDE SEQUENCE [LARGE SCALE GENOMIC DNA]</scope>
    <source>
        <strain evidence="2 3">LX47W</strain>
    </source>
</reference>
<feature type="chain" id="PRO_5030568219" evidence="1">
    <location>
        <begin position="19"/>
        <end position="289"/>
    </location>
</feature>
<proteinExistence type="predicted"/>
<dbReference type="Proteomes" id="UP000573499">
    <property type="component" value="Unassembled WGS sequence"/>
</dbReference>
<keyword evidence="3" id="KW-1185">Reference proteome</keyword>
<protein>
    <submittedName>
        <fullName evidence="2">Transporter substrate-binding domain-containing protein</fullName>
    </submittedName>
</protein>
<dbReference type="AlphaFoldDB" id="A0A7W2ILZ9"/>
<accession>A0A7W2ILZ9</accession>
<gene>
    <name evidence="2" type="ORF">H3H39_18155</name>
</gene>
<dbReference type="Gene3D" id="3.40.190.10">
    <property type="entry name" value="Periplasmic binding protein-like II"/>
    <property type="match status" value="2"/>
</dbReference>
<keyword evidence="1" id="KW-0732">Signal</keyword>
<dbReference type="EMBL" id="JACEZU010000009">
    <property type="protein sequence ID" value="MBA5688967.1"/>
    <property type="molecule type" value="Genomic_DNA"/>
</dbReference>
<evidence type="ECO:0000313" key="2">
    <source>
        <dbReference type="EMBL" id="MBA5688967.1"/>
    </source>
</evidence>
<evidence type="ECO:0000313" key="3">
    <source>
        <dbReference type="Proteomes" id="UP000573499"/>
    </source>
</evidence>
<dbReference type="SUPFAM" id="SSF53850">
    <property type="entry name" value="Periplasmic binding protein-like II"/>
    <property type="match status" value="1"/>
</dbReference>
<comment type="caution">
    <text evidence="2">The sequence shown here is derived from an EMBL/GenBank/DDBJ whole genome shotgun (WGS) entry which is preliminary data.</text>
</comment>
<dbReference type="RefSeq" id="WP_182155133.1">
    <property type="nucleotide sequence ID" value="NZ_JACEZU010000009.1"/>
</dbReference>
<sequence length="289" mass="33162">MRYILALLFTLACSSIRAEDLYVPRFNEREPWTPYIVELLTGALARAPGATPDQWHWVETRMTQDRAMALLRTGKELDVYWSMTSAPREQGVLTVRIPLMKGLLGSRLMIIRKDAIDKFSQINTLDDLKQHIAIGQGLDWPDTAIIHAAGLHVVTSSSYETLFQMLRAKRFDGIALGVNEIDDELAKQHDPDLVIEQHIALSYPAPVFFFISPRNPALAERIEKGLQLMLKDGSFNALFDKRWRKAQLVNQMKNRRVFQLPNPLLSPQTADMIRQHPEYFLFPPERQAR</sequence>
<organism evidence="2 3">
    <name type="scientific">Rugamonas apoptosis</name>
    <dbReference type="NCBI Taxonomy" id="2758570"/>
    <lineage>
        <taxon>Bacteria</taxon>
        <taxon>Pseudomonadati</taxon>
        <taxon>Pseudomonadota</taxon>
        <taxon>Betaproteobacteria</taxon>
        <taxon>Burkholderiales</taxon>
        <taxon>Oxalobacteraceae</taxon>
        <taxon>Telluria group</taxon>
        <taxon>Rugamonas</taxon>
    </lineage>
</organism>